<dbReference type="EMBL" id="LYPC01000009">
    <property type="protein sequence ID" value="OCT16857.1"/>
    <property type="molecule type" value="Genomic_DNA"/>
</dbReference>
<name>A0A1C1A8B9_9BACL</name>
<evidence type="ECO:0000313" key="1">
    <source>
        <dbReference type="EMBL" id="OCT16857.1"/>
    </source>
</evidence>
<organism evidence="1 2">
    <name type="scientific">Paenibacillus pectinilyticus</name>
    <dbReference type="NCBI Taxonomy" id="512399"/>
    <lineage>
        <taxon>Bacteria</taxon>
        <taxon>Bacillati</taxon>
        <taxon>Bacillota</taxon>
        <taxon>Bacilli</taxon>
        <taxon>Bacillales</taxon>
        <taxon>Paenibacillaceae</taxon>
        <taxon>Paenibacillus</taxon>
    </lineage>
</organism>
<sequence length="128" mass="14585">MSLNSSQIGKCQTDAQLVKSLFKSNFDYIYLQDQVNEYSGPLTVLFAFESATSIQTIADKLNESKDKGLDIVCILNQGICIYNPKHDKYSIIDASSHKFYGITPEEYSITLHHKFFAQFISFILDRLN</sequence>
<reference evidence="2" key="1">
    <citation type="submission" date="2016-05" db="EMBL/GenBank/DDBJ databases">
        <title>Paenibacillus oryzae. sp. nov., isolated from the rice root.</title>
        <authorList>
            <person name="Zhang J."/>
            <person name="Zhang X."/>
        </authorList>
    </citation>
    <scope>NUCLEOTIDE SEQUENCE [LARGE SCALE GENOMIC DNA]</scope>
    <source>
        <strain evidence="2">KCTC13222</strain>
    </source>
</reference>
<dbReference type="RefSeq" id="WP_065850578.1">
    <property type="nucleotide sequence ID" value="NZ_LYPC01000009.1"/>
</dbReference>
<proteinExistence type="predicted"/>
<evidence type="ECO:0000313" key="2">
    <source>
        <dbReference type="Proteomes" id="UP000093309"/>
    </source>
</evidence>
<accession>A0A1C1A8B9</accession>
<dbReference type="AlphaFoldDB" id="A0A1C1A8B9"/>
<keyword evidence="2" id="KW-1185">Reference proteome</keyword>
<gene>
    <name evidence="1" type="ORF">A8709_00645</name>
</gene>
<protein>
    <submittedName>
        <fullName evidence="1">Uncharacterized protein</fullName>
    </submittedName>
</protein>
<dbReference type="Proteomes" id="UP000093309">
    <property type="component" value="Unassembled WGS sequence"/>
</dbReference>
<dbReference type="STRING" id="512399.A8709_00645"/>
<comment type="caution">
    <text evidence="1">The sequence shown here is derived from an EMBL/GenBank/DDBJ whole genome shotgun (WGS) entry which is preliminary data.</text>
</comment>